<dbReference type="FunFam" id="3.40.50.10860:FF:000010">
    <property type="entry name" value="Leucine dehydrogenase"/>
    <property type="match status" value="1"/>
</dbReference>
<dbReference type="GO" id="GO:0000166">
    <property type="term" value="F:nucleotide binding"/>
    <property type="evidence" value="ECO:0007669"/>
    <property type="project" value="UniProtKB-KW"/>
</dbReference>
<evidence type="ECO:0000256" key="5">
    <source>
        <dbReference type="PIRSR" id="PIRSR000188-1"/>
    </source>
</evidence>
<dbReference type="InterPro" id="IPR046346">
    <property type="entry name" value="Aminoacid_DH-like_N_sf"/>
</dbReference>
<dbReference type="PANTHER" id="PTHR42722:SF1">
    <property type="entry name" value="VALINE DEHYDROGENASE"/>
    <property type="match status" value="1"/>
</dbReference>
<dbReference type="InterPro" id="IPR006097">
    <property type="entry name" value="Glu/Leu/Phe/Val/Trp_DH_dimer"/>
</dbReference>
<dbReference type="PROSITE" id="PS00074">
    <property type="entry name" value="GLFV_DEHYDROGENASE"/>
    <property type="match status" value="1"/>
</dbReference>
<dbReference type="SUPFAM" id="SSF53223">
    <property type="entry name" value="Aminoacid dehydrogenase-like, N-terminal domain"/>
    <property type="match status" value="1"/>
</dbReference>
<comment type="function">
    <text evidence="1">Catalyzes the reversible oxidative deamination of glutamate to alpha-ketoglutarate and ammonia.</text>
</comment>
<comment type="similarity">
    <text evidence="2 7">Belongs to the Glu/Leu/Phe/Val dehydrogenases family.</text>
</comment>
<dbReference type="Pfam" id="PF00208">
    <property type="entry name" value="ELFV_dehydrog"/>
    <property type="match status" value="1"/>
</dbReference>
<name>A0A2S4HCM0_9GAMM</name>
<dbReference type="RefSeq" id="WP_103685766.1">
    <property type="nucleotide sequence ID" value="NZ_PQGG01000040.1"/>
</dbReference>
<dbReference type="InterPro" id="IPR006095">
    <property type="entry name" value="Glu/Leu/Phe/Val/Trp_DH"/>
</dbReference>
<reference evidence="9" key="1">
    <citation type="submission" date="2018-01" db="EMBL/GenBank/DDBJ databases">
        <authorList>
            <person name="Yu X.-D."/>
        </authorList>
    </citation>
    <scope>NUCLEOTIDE SEQUENCE</scope>
    <source>
        <strain evidence="9">ZX-21</strain>
    </source>
</reference>
<dbReference type="PRINTS" id="PR00082">
    <property type="entry name" value="GLFDHDRGNASE"/>
</dbReference>
<feature type="domain" description="Glutamate/phenylalanine/leucine/valine/L-tryptophan dehydrogenase C-terminal" evidence="8">
    <location>
        <begin position="144"/>
        <end position="350"/>
    </location>
</feature>
<organism evidence="9 10">
    <name type="scientific">Zhongshania marina</name>
    <dbReference type="NCBI Taxonomy" id="2304603"/>
    <lineage>
        <taxon>Bacteria</taxon>
        <taxon>Pseudomonadati</taxon>
        <taxon>Pseudomonadota</taxon>
        <taxon>Gammaproteobacteria</taxon>
        <taxon>Cellvibrionales</taxon>
        <taxon>Spongiibacteraceae</taxon>
        <taxon>Zhongshania</taxon>
    </lineage>
</organism>
<evidence type="ECO:0000256" key="2">
    <source>
        <dbReference type="ARBA" id="ARBA00006382"/>
    </source>
</evidence>
<keyword evidence="4 6" id="KW-0520">NAD</keyword>
<evidence type="ECO:0000259" key="8">
    <source>
        <dbReference type="SMART" id="SM00839"/>
    </source>
</evidence>
<dbReference type="Gene3D" id="3.40.50.10860">
    <property type="entry name" value="Leucine Dehydrogenase, chain A, domain 1"/>
    <property type="match status" value="1"/>
</dbReference>
<dbReference type="AlphaFoldDB" id="A0A2S4HCM0"/>
<comment type="caution">
    <text evidence="9">The sequence shown here is derived from an EMBL/GenBank/DDBJ whole genome shotgun (WGS) entry which is preliminary data.</text>
</comment>
<gene>
    <name evidence="9" type="ORF">C0068_17500</name>
</gene>
<evidence type="ECO:0000256" key="3">
    <source>
        <dbReference type="ARBA" id="ARBA00023002"/>
    </source>
</evidence>
<dbReference type="OrthoDB" id="9803297at2"/>
<dbReference type="SUPFAM" id="SSF51735">
    <property type="entry name" value="NAD(P)-binding Rossmann-fold domains"/>
    <property type="match status" value="1"/>
</dbReference>
<dbReference type="PANTHER" id="PTHR42722">
    <property type="entry name" value="LEUCINE DEHYDROGENASE"/>
    <property type="match status" value="1"/>
</dbReference>
<feature type="binding site" evidence="6">
    <location>
        <begin position="180"/>
        <end position="185"/>
    </location>
    <ligand>
        <name>NAD(+)</name>
        <dbReference type="ChEBI" id="CHEBI:57540"/>
    </ligand>
</feature>
<evidence type="ECO:0000256" key="1">
    <source>
        <dbReference type="ARBA" id="ARBA00003868"/>
    </source>
</evidence>
<dbReference type="Pfam" id="PF02812">
    <property type="entry name" value="ELFV_dehydrog_N"/>
    <property type="match status" value="1"/>
</dbReference>
<keyword evidence="3 7" id="KW-0560">Oxidoreductase</keyword>
<dbReference type="InterPro" id="IPR033524">
    <property type="entry name" value="Glu/Leu/Phe/Val_DH_AS"/>
</dbReference>
<dbReference type="EMBL" id="PQGG01000040">
    <property type="protein sequence ID" value="POP51431.1"/>
    <property type="molecule type" value="Genomic_DNA"/>
</dbReference>
<dbReference type="GO" id="GO:0016639">
    <property type="term" value="F:oxidoreductase activity, acting on the CH-NH2 group of donors, NAD or NADP as acceptor"/>
    <property type="evidence" value="ECO:0007669"/>
    <property type="project" value="InterPro"/>
</dbReference>
<dbReference type="GO" id="GO:0006520">
    <property type="term" value="P:amino acid metabolic process"/>
    <property type="evidence" value="ECO:0007669"/>
    <property type="project" value="InterPro"/>
</dbReference>
<dbReference type="PIRSF" id="PIRSF000188">
    <property type="entry name" value="Phe_leu_dh"/>
    <property type="match status" value="1"/>
</dbReference>
<sequence length="351" mass="36761">MTVFNSPYFDGHELISFKHDERSGLRAIVAVHNSNLGPALGGCRMYPYANDDDALNDVLRLSRGMSYKSALAGLPLGGGKAVIIGDPNKIKSRDLLLAMGSFVDDLAGRYITAEDSGTTVSDLKIIAERTSYVSGVMEGGRFGGDPSPYTAQGVFYGIKAALKFKCGSDCLSGVRVAVQGAGAVGRHLIALLIGEGAQVFVADVNPQNSDLARQAGATIIGCDEVLGFKADVLAPCAMGAAINSISVESIQAGIVAGAANNQLASDAQGERLLQRGILYVPDFVINAGGIIDVYYQRAEGSSANTSAHIATIADTLLEVFTRSSASNMSTEKIAEGLAEEKFLFKKRIKAA</sequence>
<dbReference type="InterPro" id="IPR016211">
    <property type="entry name" value="Glu/Phe/Leu/Val/Trp_DH_bac/arc"/>
</dbReference>
<dbReference type="Gene3D" id="3.40.50.720">
    <property type="entry name" value="NAD(P)-binding Rossmann-like Domain"/>
    <property type="match status" value="1"/>
</dbReference>
<proteinExistence type="inferred from homology"/>
<evidence type="ECO:0000313" key="10">
    <source>
        <dbReference type="Proteomes" id="UP000237222"/>
    </source>
</evidence>
<dbReference type="CDD" id="cd01075">
    <property type="entry name" value="NAD_bind_Leu_Phe_Val_DH"/>
    <property type="match status" value="1"/>
</dbReference>
<protein>
    <submittedName>
        <fullName evidence="9">Amino acid dehydrogenase</fullName>
    </submittedName>
</protein>
<evidence type="ECO:0000256" key="6">
    <source>
        <dbReference type="PIRSR" id="PIRSR000188-2"/>
    </source>
</evidence>
<dbReference type="InterPro" id="IPR036291">
    <property type="entry name" value="NAD(P)-bd_dom_sf"/>
</dbReference>
<evidence type="ECO:0000256" key="4">
    <source>
        <dbReference type="ARBA" id="ARBA00023027"/>
    </source>
</evidence>
<accession>A0A2S4HCM0</accession>
<dbReference type="SMART" id="SM00839">
    <property type="entry name" value="ELFV_dehydrog"/>
    <property type="match status" value="1"/>
</dbReference>
<evidence type="ECO:0000313" key="9">
    <source>
        <dbReference type="EMBL" id="POP51431.1"/>
    </source>
</evidence>
<evidence type="ECO:0000256" key="7">
    <source>
        <dbReference type="RuleBase" id="RU004417"/>
    </source>
</evidence>
<dbReference type="Proteomes" id="UP000237222">
    <property type="component" value="Unassembled WGS sequence"/>
</dbReference>
<dbReference type="InterPro" id="IPR006096">
    <property type="entry name" value="Glu/Leu/Phe/Val/Trp_DH_C"/>
</dbReference>
<keyword evidence="6" id="KW-0547">Nucleotide-binding</keyword>
<feature type="active site" description="Proton donor/acceptor" evidence="5">
    <location>
        <position position="80"/>
    </location>
</feature>